<dbReference type="EMBL" id="CAJVPJ010001770">
    <property type="protein sequence ID" value="CAG8603160.1"/>
    <property type="molecule type" value="Genomic_DNA"/>
</dbReference>
<evidence type="ECO:0000313" key="1">
    <source>
        <dbReference type="EMBL" id="CAG8603160.1"/>
    </source>
</evidence>
<reference evidence="1" key="1">
    <citation type="submission" date="2021-06" db="EMBL/GenBank/DDBJ databases">
        <authorList>
            <person name="Kallberg Y."/>
            <person name="Tangrot J."/>
            <person name="Rosling A."/>
        </authorList>
    </citation>
    <scope>NUCLEOTIDE SEQUENCE</scope>
    <source>
        <strain evidence="1">IA702</strain>
    </source>
</reference>
<dbReference type="AlphaFoldDB" id="A0A9N9CIM5"/>
<proteinExistence type="predicted"/>
<protein>
    <submittedName>
        <fullName evidence="1">6130_t:CDS:1</fullName>
    </submittedName>
</protein>
<gene>
    <name evidence="1" type="ORF">POCULU_LOCUS7572</name>
</gene>
<sequence>MATYEKAEKALKKAEQEYEELTYLCPSHPCIISAVVSANRKRKSNELSPIDEGSDQLCHISDERMAKLNSYIDDNHIVLLRSPPGFRQDDAYRSLRKAPRKKRLYGCEHYDARLIGSRWQFAAPLDELTTNTIFLTFERKI</sequence>
<dbReference type="Proteomes" id="UP000789572">
    <property type="component" value="Unassembled WGS sequence"/>
</dbReference>
<comment type="caution">
    <text evidence="1">The sequence shown here is derived from an EMBL/GenBank/DDBJ whole genome shotgun (WGS) entry which is preliminary data.</text>
</comment>
<accession>A0A9N9CIM5</accession>
<organism evidence="1 2">
    <name type="scientific">Paraglomus occultum</name>
    <dbReference type="NCBI Taxonomy" id="144539"/>
    <lineage>
        <taxon>Eukaryota</taxon>
        <taxon>Fungi</taxon>
        <taxon>Fungi incertae sedis</taxon>
        <taxon>Mucoromycota</taxon>
        <taxon>Glomeromycotina</taxon>
        <taxon>Glomeromycetes</taxon>
        <taxon>Paraglomerales</taxon>
        <taxon>Paraglomeraceae</taxon>
        <taxon>Paraglomus</taxon>
    </lineage>
</organism>
<evidence type="ECO:0000313" key="2">
    <source>
        <dbReference type="Proteomes" id="UP000789572"/>
    </source>
</evidence>
<name>A0A9N9CIM5_9GLOM</name>
<keyword evidence="2" id="KW-1185">Reference proteome</keyword>